<sequence>MERMLNLHRRTPSPATRVAVSPPKGGLQDKDVRKHLTCGLSADDETLLRAVRKRCKSFRVSHEWLAPACNGVYNLGCTCALSGTPMLSNLTVGEVSNIVAIDVKGLVNVVPHNGPGDKAKEYCINGFAIGNYSALLVEQQRLFPKWCRHSLFAKTTKLTQVQLASIRYMLRSAVPKHMLEGVSQIVAVALAVTKIDIYTDALTTSAVVHRGGHIRFMWSSSHAEPNVNNTMDHCIQGYRMWSTATTKVDT</sequence>
<organism evidence="2 3">
    <name type="scientific">Carnegiea gigantea</name>
    <dbReference type="NCBI Taxonomy" id="171969"/>
    <lineage>
        <taxon>Eukaryota</taxon>
        <taxon>Viridiplantae</taxon>
        <taxon>Streptophyta</taxon>
        <taxon>Embryophyta</taxon>
        <taxon>Tracheophyta</taxon>
        <taxon>Spermatophyta</taxon>
        <taxon>Magnoliopsida</taxon>
        <taxon>eudicotyledons</taxon>
        <taxon>Gunneridae</taxon>
        <taxon>Pentapetalae</taxon>
        <taxon>Caryophyllales</taxon>
        <taxon>Cactineae</taxon>
        <taxon>Cactaceae</taxon>
        <taxon>Cactoideae</taxon>
        <taxon>Echinocereeae</taxon>
        <taxon>Carnegiea</taxon>
    </lineage>
</organism>
<gene>
    <name evidence="2" type="ORF">Cgig2_025335</name>
</gene>
<dbReference type="EMBL" id="JAKOGI010000846">
    <property type="protein sequence ID" value="KAJ8429905.1"/>
    <property type="molecule type" value="Genomic_DNA"/>
</dbReference>
<evidence type="ECO:0000256" key="1">
    <source>
        <dbReference type="SAM" id="MobiDB-lite"/>
    </source>
</evidence>
<feature type="region of interest" description="Disordered" evidence="1">
    <location>
        <begin position="1"/>
        <end position="27"/>
    </location>
</feature>
<accession>A0A9Q1JRV9</accession>
<dbReference type="Proteomes" id="UP001153076">
    <property type="component" value="Unassembled WGS sequence"/>
</dbReference>
<name>A0A9Q1JRV9_9CARY</name>
<comment type="caution">
    <text evidence="2">The sequence shown here is derived from an EMBL/GenBank/DDBJ whole genome shotgun (WGS) entry which is preliminary data.</text>
</comment>
<dbReference type="AlphaFoldDB" id="A0A9Q1JRV9"/>
<evidence type="ECO:0000313" key="3">
    <source>
        <dbReference type="Proteomes" id="UP001153076"/>
    </source>
</evidence>
<keyword evidence="3" id="KW-1185">Reference proteome</keyword>
<protein>
    <submittedName>
        <fullName evidence="2">Uncharacterized protein</fullName>
    </submittedName>
</protein>
<proteinExistence type="predicted"/>
<evidence type="ECO:0000313" key="2">
    <source>
        <dbReference type="EMBL" id="KAJ8429905.1"/>
    </source>
</evidence>
<reference evidence="2" key="1">
    <citation type="submission" date="2022-04" db="EMBL/GenBank/DDBJ databases">
        <title>Carnegiea gigantea Genome sequencing and assembly v2.</title>
        <authorList>
            <person name="Copetti D."/>
            <person name="Sanderson M.J."/>
            <person name="Burquez A."/>
            <person name="Wojciechowski M.F."/>
        </authorList>
    </citation>
    <scope>NUCLEOTIDE SEQUENCE</scope>
    <source>
        <strain evidence="2">SGP5-SGP5p</strain>
        <tissue evidence="2">Aerial part</tissue>
    </source>
</reference>
<feature type="compositionally biased region" description="Basic residues" evidence="1">
    <location>
        <begin position="1"/>
        <end position="11"/>
    </location>
</feature>